<gene>
    <name evidence="1" type="ORF">BU23DRAFT_336821</name>
</gene>
<accession>A0A6A5UQ05</accession>
<proteinExistence type="predicted"/>
<organism evidence="1 2">
    <name type="scientific">Bimuria novae-zelandiae CBS 107.79</name>
    <dbReference type="NCBI Taxonomy" id="1447943"/>
    <lineage>
        <taxon>Eukaryota</taxon>
        <taxon>Fungi</taxon>
        <taxon>Dikarya</taxon>
        <taxon>Ascomycota</taxon>
        <taxon>Pezizomycotina</taxon>
        <taxon>Dothideomycetes</taxon>
        <taxon>Pleosporomycetidae</taxon>
        <taxon>Pleosporales</taxon>
        <taxon>Massarineae</taxon>
        <taxon>Didymosphaeriaceae</taxon>
        <taxon>Bimuria</taxon>
    </lineage>
</organism>
<dbReference type="EMBL" id="ML976754">
    <property type="protein sequence ID" value="KAF1965862.1"/>
    <property type="molecule type" value="Genomic_DNA"/>
</dbReference>
<protein>
    <submittedName>
        <fullName evidence="1">Uncharacterized protein</fullName>
    </submittedName>
</protein>
<dbReference type="AlphaFoldDB" id="A0A6A5UQ05"/>
<evidence type="ECO:0000313" key="2">
    <source>
        <dbReference type="Proteomes" id="UP000800036"/>
    </source>
</evidence>
<dbReference type="Proteomes" id="UP000800036">
    <property type="component" value="Unassembled WGS sequence"/>
</dbReference>
<sequence>MFITDTLQAMLPSTPQLRSLTFEASYNCRDRMLSSQHAIRPWILLEQWNATLHAVKSALQTLVISVEFYNGDCTFFKQPDIKPQFSGRLDLRGFDQLHSLEIPAPLLTSETMSILMNTNYLQYAPPQLRHLTLRTDMTGAQLVYPYGTSSQELKKESRVRDKARMELTCISQLSLSLVEQLPFLQSLAIWQPPDPSLDFFDDELQELHNFCKNKSITAKVLYPMLLRRKSPLYWNLVHEVTLFDASYPESGSVVHIFQGERQGTPLGLASQYHLAEFKKHYIRRNR</sequence>
<keyword evidence="2" id="KW-1185">Reference proteome</keyword>
<evidence type="ECO:0000313" key="1">
    <source>
        <dbReference type="EMBL" id="KAF1965862.1"/>
    </source>
</evidence>
<name>A0A6A5UQ05_9PLEO</name>
<reference evidence="1" key="1">
    <citation type="journal article" date="2020" name="Stud. Mycol.">
        <title>101 Dothideomycetes genomes: a test case for predicting lifestyles and emergence of pathogens.</title>
        <authorList>
            <person name="Haridas S."/>
            <person name="Albert R."/>
            <person name="Binder M."/>
            <person name="Bloem J."/>
            <person name="Labutti K."/>
            <person name="Salamov A."/>
            <person name="Andreopoulos B."/>
            <person name="Baker S."/>
            <person name="Barry K."/>
            <person name="Bills G."/>
            <person name="Bluhm B."/>
            <person name="Cannon C."/>
            <person name="Castanera R."/>
            <person name="Culley D."/>
            <person name="Daum C."/>
            <person name="Ezra D."/>
            <person name="Gonzalez J."/>
            <person name="Henrissat B."/>
            <person name="Kuo A."/>
            <person name="Liang C."/>
            <person name="Lipzen A."/>
            <person name="Lutzoni F."/>
            <person name="Magnuson J."/>
            <person name="Mondo S."/>
            <person name="Nolan M."/>
            <person name="Ohm R."/>
            <person name="Pangilinan J."/>
            <person name="Park H.-J."/>
            <person name="Ramirez L."/>
            <person name="Alfaro M."/>
            <person name="Sun H."/>
            <person name="Tritt A."/>
            <person name="Yoshinaga Y."/>
            <person name="Zwiers L.-H."/>
            <person name="Turgeon B."/>
            <person name="Goodwin S."/>
            <person name="Spatafora J."/>
            <person name="Crous P."/>
            <person name="Grigoriev I."/>
        </authorList>
    </citation>
    <scope>NUCLEOTIDE SEQUENCE</scope>
    <source>
        <strain evidence="1">CBS 107.79</strain>
    </source>
</reference>
<dbReference type="OrthoDB" id="4191831at2759"/>